<geneLocation type="plasmid" evidence="1 2">
    <name>unnamedB</name>
</geneLocation>
<dbReference type="EMBL" id="CP121310">
    <property type="protein sequence ID" value="WFP95332.1"/>
    <property type="molecule type" value="Genomic_DNA"/>
</dbReference>
<accession>A0ABY8HV17</accession>
<name>A0ABY8HV17_ENSAD</name>
<sequence>MAMEDVFQSVAEYGEAAGWSEREVADALIELAHNRWFMLDAKEKMFEEGAGVIIRKDRTSPLH</sequence>
<organism evidence="1 2">
    <name type="scientific">Ensifer adhaerens</name>
    <name type="common">Sinorhizobium morelense</name>
    <dbReference type="NCBI Taxonomy" id="106592"/>
    <lineage>
        <taxon>Bacteria</taxon>
        <taxon>Pseudomonadati</taxon>
        <taxon>Pseudomonadota</taxon>
        <taxon>Alphaproteobacteria</taxon>
        <taxon>Hyphomicrobiales</taxon>
        <taxon>Rhizobiaceae</taxon>
        <taxon>Sinorhizobium/Ensifer group</taxon>
        <taxon>Ensifer</taxon>
    </lineage>
</organism>
<dbReference type="Proteomes" id="UP001214094">
    <property type="component" value="Plasmid unnamedB"/>
</dbReference>
<dbReference type="RefSeq" id="WP_143106271.1">
    <property type="nucleotide sequence ID" value="NZ_CP015882.1"/>
</dbReference>
<evidence type="ECO:0000313" key="2">
    <source>
        <dbReference type="Proteomes" id="UP001214094"/>
    </source>
</evidence>
<keyword evidence="1" id="KW-0614">Plasmid</keyword>
<protein>
    <submittedName>
        <fullName evidence="1">Uncharacterized protein</fullName>
    </submittedName>
</protein>
<evidence type="ECO:0000313" key="1">
    <source>
        <dbReference type="EMBL" id="WFP95332.1"/>
    </source>
</evidence>
<proteinExistence type="predicted"/>
<reference evidence="1 2" key="1">
    <citation type="submission" date="2023-03" db="EMBL/GenBank/DDBJ databases">
        <title>Comparative genome and transcriptome analysis combination mining strategies for increasing vitamin B12 production of Ensifer adhaerens strain.</title>
        <authorList>
            <person name="Yongheng L."/>
        </authorList>
    </citation>
    <scope>NUCLEOTIDE SEQUENCE [LARGE SCALE GENOMIC DNA]</scope>
    <source>
        <strain evidence="1 2">Casida A-T305</strain>
        <plasmid evidence="1 2">unnamedB</plasmid>
    </source>
</reference>
<keyword evidence="2" id="KW-1185">Reference proteome</keyword>
<gene>
    <name evidence="1" type="ORF">P4B07_30325</name>
</gene>
<dbReference type="GeneID" id="29523198"/>